<evidence type="ECO:0000256" key="1">
    <source>
        <dbReference type="SAM" id="Phobius"/>
    </source>
</evidence>
<keyword evidence="1" id="KW-0812">Transmembrane</keyword>
<dbReference type="EMBL" id="BARS01005908">
    <property type="protein sequence ID" value="GAF80506.1"/>
    <property type="molecule type" value="Genomic_DNA"/>
</dbReference>
<gene>
    <name evidence="2" type="ORF">S01H1_11583</name>
</gene>
<organism evidence="2">
    <name type="scientific">marine sediment metagenome</name>
    <dbReference type="NCBI Taxonomy" id="412755"/>
    <lineage>
        <taxon>unclassified sequences</taxon>
        <taxon>metagenomes</taxon>
        <taxon>ecological metagenomes</taxon>
    </lineage>
</organism>
<comment type="caution">
    <text evidence="2">The sequence shown here is derived from an EMBL/GenBank/DDBJ whole genome shotgun (WGS) entry which is preliminary data.</text>
</comment>
<dbReference type="AlphaFoldDB" id="X0SZG9"/>
<feature type="non-terminal residue" evidence="2">
    <location>
        <position position="1"/>
    </location>
</feature>
<dbReference type="InterPro" id="IPR021552">
    <property type="entry name" value="ArsP_2"/>
</dbReference>
<feature type="transmembrane region" description="Helical" evidence="1">
    <location>
        <begin position="47"/>
        <end position="64"/>
    </location>
</feature>
<dbReference type="Pfam" id="PF11449">
    <property type="entry name" value="ArsP_2"/>
    <property type="match status" value="1"/>
</dbReference>
<keyword evidence="1" id="KW-1133">Transmembrane helix</keyword>
<sequence>LNLKHYLKEHVWNHIVKKHMWKIFLWSFFVLLITDIGFKFWNLEAFVNAHMLWVLVIAGLVGIIPESGPHLIFVIMFARGLIPFSVLLTSAIVQDGHGMLPLLPFSLKDCLLIKLINLSIGLGLGIILFCLGF</sequence>
<evidence type="ECO:0000313" key="2">
    <source>
        <dbReference type="EMBL" id="GAF80506.1"/>
    </source>
</evidence>
<feature type="transmembrane region" description="Helical" evidence="1">
    <location>
        <begin position="112"/>
        <end position="131"/>
    </location>
</feature>
<keyword evidence="1" id="KW-0472">Membrane</keyword>
<accession>X0SZG9</accession>
<reference evidence="2" key="1">
    <citation type="journal article" date="2014" name="Front. Microbiol.">
        <title>High frequency of phylogenetically diverse reductive dehalogenase-homologous genes in deep subseafloor sedimentary metagenomes.</title>
        <authorList>
            <person name="Kawai M."/>
            <person name="Futagami T."/>
            <person name="Toyoda A."/>
            <person name="Takaki Y."/>
            <person name="Nishi S."/>
            <person name="Hori S."/>
            <person name="Arai W."/>
            <person name="Tsubouchi T."/>
            <person name="Morono Y."/>
            <person name="Uchiyama I."/>
            <person name="Ito T."/>
            <person name="Fujiyama A."/>
            <person name="Inagaki F."/>
            <person name="Takami H."/>
        </authorList>
    </citation>
    <scope>NUCLEOTIDE SEQUENCE</scope>
    <source>
        <strain evidence="2">Expedition CK06-06</strain>
    </source>
</reference>
<feature type="transmembrane region" description="Helical" evidence="1">
    <location>
        <begin position="21"/>
        <end position="41"/>
    </location>
</feature>
<proteinExistence type="predicted"/>
<feature type="transmembrane region" description="Helical" evidence="1">
    <location>
        <begin position="71"/>
        <end position="92"/>
    </location>
</feature>
<protein>
    <recommendedName>
        <fullName evidence="3">Selenocysteine protein</fullName>
    </recommendedName>
</protein>
<evidence type="ECO:0008006" key="3">
    <source>
        <dbReference type="Google" id="ProtNLM"/>
    </source>
</evidence>
<name>X0SZG9_9ZZZZ</name>